<name>A0A2H6KAV6_9APIC</name>
<feature type="region of interest" description="Disordered" evidence="2">
    <location>
        <begin position="366"/>
        <end position="398"/>
    </location>
</feature>
<sequence length="398" mass="43541">MTGEGGSRPTEKQLGGPTRQLSPDLVADQLDNVSLQRGPERVSNSSLFQRFLEQLSSQCSSGSRFNCEASGECCSPCSVVRRHIATYVDVAMLDEIRMSRKQADLCGYLYCNKSIANRGRRSRNGSTYKIDLAARQVYPRKVYESFCSAACIEKNAKVEAAAAKSPMETGVITPRAVRNSNPRSLHALLSGLRRLQPCVISATLNTQSHTPWIPLLYRTREPERVRDKYVMFNYKPLADVRRVRFDLPDSSGESGAASHRASVSSKPFENEKPRNGSGATVTRPRASEADASRAGVTSPAEESAFDYSGLYDPSEAVSPRAPLLKCLNLFSILWYTLSTCLTYKTREYLRSGALDGCNLDVSLSPESPQSFTGQNSTLVCDPSAPPARGAGTNGLERV</sequence>
<evidence type="ECO:0000313" key="4">
    <source>
        <dbReference type="EMBL" id="GBE60115.1"/>
    </source>
</evidence>
<evidence type="ECO:0000256" key="2">
    <source>
        <dbReference type="SAM" id="MobiDB-lite"/>
    </source>
</evidence>
<dbReference type="EMBL" id="BDSA01000002">
    <property type="protein sequence ID" value="GBE60115.1"/>
    <property type="molecule type" value="Genomic_DNA"/>
</dbReference>
<proteinExistence type="inferred from homology"/>
<comment type="similarity">
    <text evidence="1">Belongs to the RPAP2 family.</text>
</comment>
<feature type="domain" description="RTR1-type" evidence="3">
    <location>
        <begin position="83"/>
        <end position="171"/>
    </location>
</feature>
<reference evidence="4 5" key="1">
    <citation type="journal article" date="2017" name="BMC Genomics">
        <title>Whole-genome assembly of Babesia ovata and comparative genomics between closely related pathogens.</title>
        <authorList>
            <person name="Yamagishi J."/>
            <person name="Asada M."/>
            <person name="Hakimi H."/>
            <person name="Tanaka T.Q."/>
            <person name="Sugimoto C."/>
            <person name="Kawazu S."/>
        </authorList>
    </citation>
    <scope>NUCLEOTIDE SEQUENCE [LARGE SCALE GENOMIC DNA]</scope>
    <source>
        <strain evidence="4 5">Miyake</strain>
    </source>
</reference>
<evidence type="ECO:0000313" key="5">
    <source>
        <dbReference type="Proteomes" id="UP000236319"/>
    </source>
</evidence>
<accession>A0A2H6KAV6</accession>
<dbReference type="Gene3D" id="1.25.40.820">
    <property type="match status" value="1"/>
</dbReference>
<dbReference type="InterPro" id="IPR007308">
    <property type="entry name" value="Rtr1/RPAP2_dom"/>
</dbReference>
<dbReference type="AlphaFoldDB" id="A0A2H6KAV6"/>
<dbReference type="GeneID" id="39873885"/>
<feature type="region of interest" description="Disordered" evidence="2">
    <location>
        <begin position="248"/>
        <end position="300"/>
    </location>
</feature>
<protein>
    <recommendedName>
        <fullName evidence="3">RTR1-type domain-containing protein</fullName>
    </recommendedName>
</protein>
<evidence type="ECO:0000256" key="1">
    <source>
        <dbReference type="PROSITE-ProRule" id="PRU00812"/>
    </source>
</evidence>
<dbReference type="RefSeq" id="XP_028866358.1">
    <property type="nucleotide sequence ID" value="XM_029010525.1"/>
</dbReference>
<dbReference type="PROSITE" id="PS51479">
    <property type="entry name" value="ZF_RTR1"/>
    <property type="match status" value="1"/>
</dbReference>
<gene>
    <name evidence="4" type="ORF">BOVATA_016080</name>
</gene>
<comment type="caution">
    <text evidence="4">The sequence shown here is derived from an EMBL/GenBank/DDBJ whole genome shotgun (WGS) entry which is preliminary data.</text>
</comment>
<feature type="compositionally biased region" description="Polar residues" evidence="2">
    <location>
        <begin position="366"/>
        <end position="378"/>
    </location>
</feature>
<dbReference type="Pfam" id="PF04181">
    <property type="entry name" value="RPAP2_Rtr1"/>
    <property type="match status" value="1"/>
</dbReference>
<organism evidence="4 5">
    <name type="scientific">Babesia ovata</name>
    <dbReference type="NCBI Taxonomy" id="189622"/>
    <lineage>
        <taxon>Eukaryota</taxon>
        <taxon>Sar</taxon>
        <taxon>Alveolata</taxon>
        <taxon>Apicomplexa</taxon>
        <taxon>Aconoidasida</taxon>
        <taxon>Piroplasmida</taxon>
        <taxon>Babesiidae</taxon>
        <taxon>Babesia</taxon>
    </lineage>
</organism>
<feature type="region of interest" description="Disordered" evidence="2">
    <location>
        <begin position="1"/>
        <end position="23"/>
    </location>
</feature>
<dbReference type="Proteomes" id="UP000236319">
    <property type="component" value="Unassembled WGS sequence"/>
</dbReference>
<evidence type="ECO:0000259" key="3">
    <source>
        <dbReference type="PROSITE" id="PS51479"/>
    </source>
</evidence>
<dbReference type="VEuPathDB" id="PiroplasmaDB:BOVATA_016080"/>
<dbReference type="InterPro" id="IPR038534">
    <property type="entry name" value="Rtr1/RPAP2_sf"/>
</dbReference>
<dbReference type="OrthoDB" id="361971at2759"/>
<keyword evidence="5" id="KW-1185">Reference proteome</keyword>